<protein>
    <recommendedName>
        <fullName evidence="4">Major facilitator superfamily (MFS) profile domain-containing protein</fullName>
    </recommendedName>
</protein>
<reference evidence="2 3" key="1">
    <citation type="submission" date="2023-08" db="EMBL/GenBank/DDBJ databases">
        <title>Rhodoferax potami sp. nov. and Rhodoferax mekongensis sp. nov., isolated from the Mekong River in Thailand.</title>
        <authorList>
            <person name="Kitikhun S."/>
            <person name="Charoenyingcharoen P."/>
            <person name="Siriarchawattana P."/>
            <person name="Likhitrattanapisal S."/>
            <person name="Nilsakha T."/>
            <person name="Chanpet A."/>
            <person name="Rattanawaree P."/>
            <person name="Ingsriswang S."/>
        </authorList>
    </citation>
    <scope>NUCLEOTIDE SEQUENCE [LARGE SCALE GENOMIC DNA]</scope>
    <source>
        <strain evidence="2 3">TBRC 17307</strain>
    </source>
</reference>
<evidence type="ECO:0000256" key="1">
    <source>
        <dbReference type="SAM" id="Phobius"/>
    </source>
</evidence>
<keyword evidence="1" id="KW-0472">Membrane</keyword>
<evidence type="ECO:0000313" key="2">
    <source>
        <dbReference type="EMBL" id="WNO03451.1"/>
    </source>
</evidence>
<proteinExistence type="predicted"/>
<keyword evidence="1" id="KW-1133">Transmembrane helix</keyword>
<evidence type="ECO:0008006" key="4">
    <source>
        <dbReference type="Google" id="ProtNLM"/>
    </source>
</evidence>
<gene>
    <name evidence="2" type="ORF">RAN89_10995</name>
</gene>
<dbReference type="EMBL" id="CP132507">
    <property type="protein sequence ID" value="WNO03451.1"/>
    <property type="molecule type" value="Genomic_DNA"/>
</dbReference>
<evidence type="ECO:0000313" key="3">
    <source>
        <dbReference type="Proteomes" id="UP001302257"/>
    </source>
</evidence>
<keyword evidence="3" id="KW-1185">Reference proteome</keyword>
<dbReference type="RefSeq" id="WP_313866348.1">
    <property type="nucleotide sequence ID" value="NZ_CP132507.1"/>
</dbReference>
<accession>A0ABZ0AW60</accession>
<dbReference type="Proteomes" id="UP001302257">
    <property type="component" value="Chromosome"/>
</dbReference>
<keyword evidence="1" id="KW-0812">Transmembrane</keyword>
<name>A0ABZ0AW60_9BURK</name>
<feature type="transmembrane region" description="Helical" evidence="1">
    <location>
        <begin position="43"/>
        <end position="62"/>
    </location>
</feature>
<sequence>MKDSALLIGISDAVGFVAGAQLGLWLGQSMGFDAFAGGFGNNALVGMVLLGLGGGLGLQLASRWRSWRAARKSE</sequence>
<organism evidence="2 3">
    <name type="scientific">Rhodoferax mekongensis</name>
    <dbReference type="NCBI Taxonomy" id="3068341"/>
    <lineage>
        <taxon>Bacteria</taxon>
        <taxon>Pseudomonadati</taxon>
        <taxon>Pseudomonadota</taxon>
        <taxon>Betaproteobacteria</taxon>
        <taxon>Burkholderiales</taxon>
        <taxon>Comamonadaceae</taxon>
        <taxon>Rhodoferax</taxon>
    </lineage>
</organism>